<dbReference type="CDD" id="cd05289">
    <property type="entry name" value="MDR_like_2"/>
    <property type="match status" value="1"/>
</dbReference>
<dbReference type="RefSeq" id="WP_125551501.1">
    <property type="nucleotide sequence ID" value="NZ_JBHSSL010000050.1"/>
</dbReference>
<sequence>MQSFGFNQFGDADVFESLTQPTPELTPVRVLVDVAGFALNPYDAALRRGEQATARPLPFPIVPGSDVVGTIRAVGEQVTDYQVGDVVLGHSNLGAYAEQIAISHNKIVKVPAQTPLSAVVGLPSVGITAYNLLVVKLQLQPTQSLLVQGASGGVGSLLVQIAKASGAHVTGVASAANAAYVRQLGVDQFISTADFATSPVRADIVVNAVNGGRAQAVGLAHVATAGQYVSLNQLTDSDTDVATLAFQPEKGFRDRPALAYLMALYRQQQLQLPVAAQLGFDLAGVQAGQRLLEQRHRPGKIIVMK</sequence>
<dbReference type="SUPFAM" id="SSF50129">
    <property type="entry name" value="GroES-like"/>
    <property type="match status" value="1"/>
</dbReference>
<dbReference type="PANTHER" id="PTHR44154:SF1">
    <property type="entry name" value="QUINONE OXIDOREDUCTASE"/>
    <property type="match status" value="1"/>
</dbReference>
<dbReference type="InterPro" id="IPR013149">
    <property type="entry name" value="ADH-like_C"/>
</dbReference>
<evidence type="ECO:0000313" key="3">
    <source>
        <dbReference type="EMBL" id="MFC6170656.1"/>
    </source>
</evidence>
<dbReference type="Proteomes" id="UP001596289">
    <property type="component" value="Unassembled WGS sequence"/>
</dbReference>
<evidence type="ECO:0000259" key="2">
    <source>
        <dbReference type="SMART" id="SM00829"/>
    </source>
</evidence>
<organism evidence="3 4">
    <name type="scientific">Loigolactobacillus jiayinensis</name>
    <dbReference type="NCBI Taxonomy" id="2486016"/>
    <lineage>
        <taxon>Bacteria</taxon>
        <taxon>Bacillati</taxon>
        <taxon>Bacillota</taxon>
        <taxon>Bacilli</taxon>
        <taxon>Lactobacillales</taxon>
        <taxon>Lactobacillaceae</taxon>
        <taxon>Loigolactobacillus</taxon>
    </lineage>
</organism>
<name>A0ABW1RDM8_9LACO</name>
<reference evidence="4" key="1">
    <citation type="journal article" date="2019" name="Int. J. Syst. Evol. Microbiol.">
        <title>The Global Catalogue of Microorganisms (GCM) 10K type strain sequencing project: providing services to taxonomists for standard genome sequencing and annotation.</title>
        <authorList>
            <consortium name="The Broad Institute Genomics Platform"/>
            <consortium name="The Broad Institute Genome Sequencing Center for Infectious Disease"/>
            <person name="Wu L."/>
            <person name="Ma J."/>
        </authorList>
    </citation>
    <scope>NUCLEOTIDE SEQUENCE [LARGE SCALE GENOMIC DNA]</scope>
    <source>
        <strain evidence="4">CCM 8904</strain>
    </source>
</reference>
<dbReference type="Pfam" id="PF00107">
    <property type="entry name" value="ADH_zinc_N"/>
    <property type="match status" value="1"/>
</dbReference>
<dbReference type="InterPro" id="IPR051603">
    <property type="entry name" value="Zinc-ADH_QOR/CCCR"/>
</dbReference>
<dbReference type="InterPro" id="IPR020843">
    <property type="entry name" value="ER"/>
</dbReference>
<dbReference type="GO" id="GO:0016491">
    <property type="term" value="F:oxidoreductase activity"/>
    <property type="evidence" value="ECO:0007669"/>
    <property type="project" value="UniProtKB-KW"/>
</dbReference>
<dbReference type="InterPro" id="IPR011032">
    <property type="entry name" value="GroES-like_sf"/>
</dbReference>
<keyword evidence="1" id="KW-0521">NADP</keyword>
<evidence type="ECO:0000313" key="4">
    <source>
        <dbReference type="Proteomes" id="UP001596289"/>
    </source>
</evidence>
<dbReference type="SMART" id="SM00829">
    <property type="entry name" value="PKS_ER"/>
    <property type="match status" value="1"/>
</dbReference>
<dbReference type="EMBL" id="JBHSSL010000050">
    <property type="protein sequence ID" value="MFC6170656.1"/>
    <property type="molecule type" value="Genomic_DNA"/>
</dbReference>
<evidence type="ECO:0000256" key="1">
    <source>
        <dbReference type="ARBA" id="ARBA00022857"/>
    </source>
</evidence>
<dbReference type="Pfam" id="PF08240">
    <property type="entry name" value="ADH_N"/>
    <property type="match status" value="1"/>
</dbReference>
<comment type="caution">
    <text evidence="3">The sequence shown here is derived from an EMBL/GenBank/DDBJ whole genome shotgun (WGS) entry which is preliminary data.</text>
</comment>
<dbReference type="Gene3D" id="3.40.50.720">
    <property type="entry name" value="NAD(P)-binding Rossmann-like Domain"/>
    <property type="match status" value="1"/>
</dbReference>
<dbReference type="PANTHER" id="PTHR44154">
    <property type="entry name" value="QUINONE OXIDOREDUCTASE"/>
    <property type="match status" value="1"/>
</dbReference>
<dbReference type="SUPFAM" id="SSF51735">
    <property type="entry name" value="NAD(P)-binding Rossmann-fold domains"/>
    <property type="match status" value="1"/>
</dbReference>
<dbReference type="EC" id="1.-.-.-" evidence="3"/>
<protein>
    <submittedName>
        <fullName evidence="3">NADP-dependent oxidoreductase</fullName>
        <ecNumber evidence="3">1.-.-.-</ecNumber>
    </submittedName>
</protein>
<keyword evidence="4" id="KW-1185">Reference proteome</keyword>
<proteinExistence type="predicted"/>
<gene>
    <name evidence="3" type="ORF">ACFQGP_08720</name>
</gene>
<dbReference type="InterPro" id="IPR013154">
    <property type="entry name" value="ADH-like_N"/>
</dbReference>
<keyword evidence="3" id="KW-0560">Oxidoreductase</keyword>
<accession>A0ABW1RDM8</accession>
<dbReference type="Gene3D" id="3.90.180.10">
    <property type="entry name" value="Medium-chain alcohol dehydrogenases, catalytic domain"/>
    <property type="match status" value="1"/>
</dbReference>
<feature type="domain" description="Enoyl reductase (ER)" evidence="2">
    <location>
        <begin position="10"/>
        <end position="303"/>
    </location>
</feature>
<dbReference type="InterPro" id="IPR036291">
    <property type="entry name" value="NAD(P)-bd_dom_sf"/>
</dbReference>